<dbReference type="PANTHER" id="PTHR43685">
    <property type="entry name" value="GLYCOSYLTRANSFERASE"/>
    <property type="match status" value="1"/>
</dbReference>
<dbReference type="GO" id="GO:0016757">
    <property type="term" value="F:glycosyltransferase activity"/>
    <property type="evidence" value="ECO:0007669"/>
    <property type="project" value="UniProtKB-KW"/>
</dbReference>
<evidence type="ECO:0000313" key="3">
    <source>
        <dbReference type="Proteomes" id="UP001597214"/>
    </source>
</evidence>
<dbReference type="CDD" id="cd00761">
    <property type="entry name" value="Glyco_tranf_GTA_type"/>
    <property type="match status" value="1"/>
</dbReference>
<dbReference type="Gene3D" id="1.25.40.10">
    <property type="entry name" value="Tetratricopeptide repeat domain"/>
    <property type="match status" value="1"/>
</dbReference>
<dbReference type="Gene3D" id="3.90.550.10">
    <property type="entry name" value="Spore Coat Polysaccharide Biosynthesis Protein SpsA, Chain A"/>
    <property type="match status" value="1"/>
</dbReference>
<dbReference type="Proteomes" id="UP001597214">
    <property type="component" value="Unassembled WGS sequence"/>
</dbReference>
<comment type="caution">
    <text evidence="2">The sequence shown here is derived from an EMBL/GenBank/DDBJ whole genome shotgun (WGS) entry which is preliminary data.</text>
</comment>
<protein>
    <submittedName>
        <fullName evidence="2">Glycosyltransferase</fullName>
        <ecNumber evidence="2">2.4.-.-</ecNumber>
    </submittedName>
</protein>
<dbReference type="EMBL" id="JBHUEM010000011">
    <property type="protein sequence ID" value="MFD1736776.1"/>
    <property type="molecule type" value="Genomic_DNA"/>
</dbReference>
<dbReference type="Pfam" id="PF00535">
    <property type="entry name" value="Glycos_transf_2"/>
    <property type="match status" value="1"/>
</dbReference>
<accession>A0ABW4LPG7</accession>
<dbReference type="InterPro" id="IPR001173">
    <property type="entry name" value="Glyco_trans_2-like"/>
</dbReference>
<proteinExistence type="predicted"/>
<dbReference type="SMART" id="SM00028">
    <property type="entry name" value="TPR"/>
    <property type="match status" value="2"/>
</dbReference>
<dbReference type="PANTHER" id="PTHR43685:SF2">
    <property type="entry name" value="GLYCOSYLTRANSFERASE 2-LIKE DOMAIN-CONTAINING PROTEIN"/>
    <property type="match status" value="1"/>
</dbReference>
<sequence>MNITAIVPVYNCQDYIEKAIQSLLKQTFPIKEIIIVDDGSNDGTLEIIEKLHSQNSSLKLVRQSTNLGVSSARNKGISEASNEWILFLDADDFVEDTIIERYTGVLDDELGKDPNYVLVYPAYNQVDSNGDSLQSVVTGIQVLSHEILGYEFVRNYVISPSGVLVKKEAIMKFNGFDTTISINEDWDLWLKLAEIGGFIYVDDPLVNIRRHPSNTTSNISLSSQAEINILKKYQLFEIKEAIYKRELSVFANSCDYVSILFRLEEWEKGFLILSSINESKNITVLFLKGIYYIHVLKLREAEQCFEQILAQDPLHGSSINNIGVIHVLNNRVNMGIKYLRKALELFPGYVDAHFNLEQLVKKVEKRIENFKVTKRELRPNLLKYFK</sequence>
<keyword evidence="2" id="KW-0808">Transferase</keyword>
<evidence type="ECO:0000259" key="1">
    <source>
        <dbReference type="Pfam" id="PF00535"/>
    </source>
</evidence>
<organism evidence="2 3">
    <name type="scientific">Bacillus salitolerans</name>
    <dbReference type="NCBI Taxonomy" id="1437434"/>
    <lineage>
        <taxon>Bacteria</taxon>
        <taxon>Bacillati</taxon>
        <taxon>Bacillota</taxon>
        <taxon>Bacilli</taxon>
        <taxon>Bacillales</taxon>
        <taxon>Bacillaceae</taxon>
        <taxon>Bacillus</taxon>
    </lineage>
</organism>
<feature type="domain" description="Glycosyltransferase 2-like" evidence="1">
    <location>
        <begin position="5"/>
        <end position="107"/>
    </location>
</feature>
<keyword evidence="2" id="KW-0328">Glycosyltransferase</keyword>
<gene>
    <name evidence="2" type="ORF">ACFSCX_09370</name>
</gene>
<evidence type="ECO:0000313" key="2">
    <source>
        <dbReference type="EMBL" id="MFD1736776.1"/>
    </source>
</evidence>
<dbReference type="InterPro" id="IPR019734">
    <property type="entry name" value="TPR_rpt"/>
</dbReference>
<dbReference type="SUPFAM" id="SSF48452">
    <property type="entry name" value="TPR-like"/>
    <property type="match status" value="1"/>
</dbReference>
<dbReference type="EC" id="2.4.-.-" evidence="2"/>
<keyword evidence="3" id="KW-1185">Reference proteome</keyword>
<dbReference type="RefSeq" id="WP_377927947.1">
    <property type="nucleotide sequence ID" value="NZ_JBHUEM010000011.1"/>
</dbReference>
<reference evidence="3" key="1">
    <citation type="journal article" date="2019" name="Int. J. Syst. Evol. Microbiol.">
        <title>The Global Catalogue of Microorganisms (GCM) 10K type strain sequencing project: providing services to taxonomists for standard genome sequencing and annotation.</title>
        <authorList>
            <consortium name="The Broad Institute Genomics Platform"/>
            <consortium name="The Broad Institute Genome Sequencing Center for Infectious Disease"/>
            <person name="Wu L."/>
            <person name="Ma J."/>
        </authorList>
    </citation>
    <scope>NUCLEOTIDE SEQUENCE [LARGE SCALE GENOMIC DNA]</scope>
    <source>
        <strain evidence="3">CCUG 49339</strain>
    </source>
</reference>
<dbReference type="SUPFAM" id="SSF53448">
    <property type="entry name" value="Nucleotide-diphospho-sugar transferases"/>
    <property type="match status" value="1"/>
</dbReference>
<dbReference type="InterPro" id="IPR011990">
    <property type="entry name" value="TPR-like_helical_dom_sf"/>
</dbReference>
<dbReference type="InterPro" id="IPR050834">
    <property type="entry name" value="Glycosyltransf_2"/>
</dbReference>
<dbReference type="InterPro" id="IPR029044">
    <property type="entry name" value="Nucleotide-diphossugar_trans"/>
</dbReference>
<name>A0ABW4LPG7_9BACI</name>